<dbReference type="PANTHER" id="PTHR43441">
    <property type="entry name" value="RIBOSOMAL-PROTEIN-SERINE ACETYLTRANSFERASE"/>
    <property type="match status" value="1"/>
</dbReference>
<dbReference type="EMBL" id="CAJMWZ010003986">
    <property type="protein sequence ID" value="CAE6482271.1"/>
    <property type="molecule type" value="Genomic_DNA"/>
</dbReference>
<name>A0A8H3H5S1_9AGAM</name>
<protein>
    <recommendedName>
        <fullName evidence="1">N-acetyltransferase domain-containing protein</fullName>
    </recommendedName>
</protein>
<dbReference type="Pfam" id="PF13302">
    <property type="entry name" value="Acetyltransf_3"/>
    <property type="match status" value="1"/>
</dbReference>
<accession>A0A8H3H5S1</accession>
<dbReference type="SUPFAM" id="SSF55729">
    <property type="entry name" value="Acyl-CoA N-acyltransferases (Nat)"/>
    <property type="match status" value="1"/>
</dbReference>
<dbReference type="Proteomes" id="UP000663850">
    <property type="component" value="Unassembled WGS sequence"/>
</dbReference>
<dbReference type="Gene3D" id="3.40.630.30">
    <property type="match status" value="1"/>
</dbReference>
<evidence type="ECO:0000313" key="3">
    <source>
        <dbReference type="Proteomes" id="UP000663850"/>
    </source>
</evidence>
<proteinExistence type="predicted"/>
<evidence type="ECO:0000313" key="2">
    <source>
        <dbReference type="EMBL" id="CAE6482271.1"/>
    </source>
</evidence>
<feature type="domain" description="N-acetyltransferase" evidence="1">
    <location>
        <begin position="67"/>
        <end position="242"/>
    </location>
</feature>
<dbReference type="PROSITE" id="PS51186">
    <property type="entry name" value="GNAT"/>
    <property type="match status" value="1"/>
</dbReference>
<dbReference type="AlphaFoldDB" id="A0A8H3H5S1"/>
<dbReference type="PANTHER" id="PTHR43441:SF5">
    <property type="entry name" value="FAMILY ACETYLTRANSFERASE, PUTATIVE-RELATED"/>
    <property type="match status" value="1"/>
</dbReference>
<reference evidence="2" key="1">
    <citation type="submission" date="2021-01" db="EMBL/GenBank/DDBJ databases">
        <authorList>
            <person name="Kaushik A."/>
        </authorList>
    </citation>
    <scope>NUCLEOTIDE SEQUENCE</scope>
    <source>
        <strain evidence="2">Type strain: AG8-Rh-89/</strain>
    </source>
</reference>
<sequence length="284" mass="32016">MVEVVNNYVPPPPKGPAILPDPDAPYDLNFRFPVRELESDRLKLVPFVPSVHGQAFFEGMKPHPELVEYLPWNPFNTLHEFEIHFERLIRSDPTWCVFAALDKSKLGPDQGKAKNLIYLTSSLCLYITPIAQLTSSTAVETAHALVGTIGYLRASPELASVEIGYVIILPAYQRTFATTHAIGLLLDYALKKPSDGGLGLRRAQWQAHADNAASIRAAQRMGLKLEGILRWERTVPINKDNGIKARDDDVLHLRGRHSAMLAMCWDDWEEEGREHVRKMMARRS</sequence>
<dbReference type="InterPro" id="IPR000182">
    <property type="entry name" value="GNAT_dom"/>
</dbReference>
<organism evidence="2 3">
    <name type="scientific">Rhizoctonia solani</name>
    <dbReference type="NCBI Taxonomy" id="456999"/>
    <lineage>
        <taxon>Eukaryota</taxon>
        <taxon>Fungi</taxon>
        <taxon>Dikarya</taxon>
        <taxon>Basidiomycota</taxon>
        <taxon>Agaricomycotina</taxon>
        <taxon>Agaricomycetes</taxon>
        <taxon>Cantharellales</taxon>
        <taxon>Ceratobasidiaceae</taxon>
        <taxon>Rhizoctonia</taxon>
    </lineage>
</organism>
<dbReference type="GO" id="GO:0008999">
    <property type="term" value="F:protein-N-terminal-alanine acetyltransferase activity"/>
    <property type="evidence" value="ECO:0007669"/>
    <property type="project" value="TreeGrafter"/>
</dbReference>
<dbReference type="GO" id="GO:1990189">
    <property type="term" value="F:protein N-terminal-serine acetyltransferase activity"/>
    <property type="evidence" value="ECO:0007669"/>
    <property type="project" value="TreeGrafter"/>
</dbReference>
<comment type="caution">
    <text evidence="2">The sequence shown here is derived from an EMBL/GenBank/DDBJ whole genome shotgun (WGS) entry which is preliminary data.</text>
</comment>
<gene>
    <name evidence="2" type="ORF">RDB_LOCUS75971</name>
</gene>
<dbReference type="InterPro" id="IPR016181">
    <property type="entry name" value="Acyl_CoA_acyltransferase"/>
</dbReference>
<evidence type="ECO:0000259" key="1">
    <source>
        <dbReference type="PROSITE" id="PS51186"/>
    </source>
</evidence>
<dbReference type="InterPro" id="IPR051908">
    <property type="entry name" value="Ribosomal_N-acetyltransferase"/>
</dbReference>